<evidence type="ECO:0000313" key="13">
    <source>
        <dbReference type="Proteomes" id="UP001157161"/>
    </source>
</evidence>
<dbReference type="Pfam" id="PF01979">
    <property type="entry name" value="Amidohydro_1"/>
    <property type="match status" value="2"/>
</dbReference>
<dbReference type="InterPro" id="IPR011059">
    <property type="entry name" value="Metal-dep_hydrolase_composite"/>
</dbReference>
<feature type="domain" description="Amidohydrolase-related" evidence="11">
    <location>
        <begin position="43"/>
        <end position="176"/>
    </location>
</feature>
<feature type="domain" description="Amidohydrolase-related" evidence="11">
    <location>
        <begin position="211"/>
        <end position="418"/>
    </location>
</feature>
<dbReference type="GO" id="GO:0006145">
    <property type="term" value="P:purine nucleobase catabolic process"/>
    <property type="evidence" value="ECO:0007669"/>
    <property type="project" value="TreeGrafter"/>
</dbReference>
<name>A0AA37XDM6_9MICO</name>
<sequence>MAAMRTHLGGAERPATIRIEAGVITAVEDFDARADVVLGPDQVLLPGLVDSHVHLNDPGRTDWEGFTTGTAAAAAGGVTTVVDMPLNSLPVTTTPEALAAKRAAAVGNLAVDLACWGGAVPENLGRLRALHEAGVTGFKCFLAPSGIDEFGHLDAAQLEAALAEIAAFDGVLVVHAEDPVHLHPPGPLGPRYADFLASRPAASEAVAVAAVIEAARRTGARAHVVHLSDGASLDAVRTAKAQGVRLTVETCPHYLTLQAEDVPDAAPAYKCCPPVRDRANQDLLWEGVADGTIDAVVSDHSPSTHALKEQGDGDLGLAWGGISGLQTGLATVWTRARQRGLDLADVLPLLTTGPAGIAGLSRAGRLAVGAPAHLVAFEPDTAWTVDAARLEYRTKLSPWHGQELQGLVAATWVNGEQVWDAGAGLLTRAGRDLTEGPR</sequence>
<reference evidence="12" key="2">
    <citation type="submission" date="2023-02" db="EMBL/GenBank/DDBJ databases">
        <authorList>
            <person name="Sun Q."/>
            <person name="Mori K."/>
        </authorList>
    </citation>
    <scope>NUCLEOTIDE SEQUENCE</scope>
    <source>
        <strain evidence="12">NBRC 112290</strain>
    </source>
</reference>
<evidence type="ECO:0000256" key="8">
    <source>
        <dbReference type="ARBA" id="ARBA00022723"/>
    </source>
</evidence>
<proteinExistence type="inferred from homology"/>
<dbReference type="PANTHER" id="PTHR43668:SF2">
    <property type="entry name" value="ALLANTOINASE"/>
    <property type="match status" value="1"/>
</dbReference>
<evidence type="ECO:0000259" key="11">
    <source>
        <dbReference type="Pfam" id="PF01979"/>
    </source>
</evidence>
<dbReference type="GO" id="GO:0005737">
    <property type="term" value="C:cytoplasm"/>
    <property type="evidence" value="ECO:0007669"/>
    <property type="project" value="TreeGrafter"/>
</dbReference>
<dbReference type="InterPro" id="IPR002195">
    <property type="entry name" value="Dihydroorotase_CS"/>
</dbReference>
<dbReference type="InterPro" id="IPR050138">
    <property type="entry name" value="DHOase/Allantoinase_Hydrolase"/>
</dbReference>
<keyword evidence="8" id="KW-0479">Metal-binding</keyword>
<dbReference type="AlphaFoldDB" id="A0AA37XDM6"/>
<protein>
    <recommendedName>
        <fullName evidence="7">allantoinase</fullName>
        <ecNumber evidence="7">3.5.2.5</ecNumber>
    </recommendedName>
</protein>
<evidence type="ECO:0000256" key="5">
    <source>
        <dbReference type="ARBA" id="ARBA00010368"/>
    </source>
</evidence>
<evidence type="ECO:0000256" key="6">
    <source>
        <dbReference type="ARBA" id="ARBA00011881"/>
    </source>
</evidence>
<dbReference type="InterPro" id="IPR006680">
    <property type="entry name" value="Amidohydro-rel"/>
</dbReference>
<evidence type="ECO:0000256" key="7">
    <source>
        <dbReference type="ARBA" id="ARBA00012863"/>
    </source>
</evidence>
<evidence type="ECO:0000256" key="10">
    <source>
        <dbReference type="ARBA" id="ARBA00022833"/>
    </source>
</evidence>
<dbReference type="InterPro" id="IPR017593">
    <property type="entry name" value="Allantoinase"/>
</dbReference>
<comment type="cofactor">
    <cofactor evidence="1">
        <name>Zn(2+)</name>
        <dbReference type="ChEBI" id="CHEBI:29105"/>
    </cofactor>
</comment>
<dbReference type="GO" id="GO:0008270">
    <property type="term" value="F:zinc ion binding"/>
    <property type="evidence" value="ECO:0007669"/>
    <property type="project" value="InterPro"/>
</dbReference>
<gene>
    <name evidence="12" type="primary">allB</name>
    <name evidence="12" type="ORF">GCM10025875_01440</name>
</gene>
<comment type="similarity">
    <text evidence="5">Belongs to the metallo-dependent hydrolases superfamily. Allantoinase family.</text>
</comment>
<dbReference type="PANTHER" id="PTHR43668">
    <property type="entry name" value="ALLANTOINASE"/>
    <property type="match status" value="1"/>
</dbReference>
<dbReference type="GO" id="GO:0050897">
    <property type="term" value="F:cobalt ion binding"/>
    <property type="evidence" value="ECO:0007669"/>
    <property type="project" value="InterPro"/>
</dbReference>
<dbReference type="EC" id="3.5.2.5" evidence="7"/>
<evidence type="ECO:0000256" key="9">
    <source>
        <dbReference type="ARBA" id="ARBA00022801"/>
    </source>
</evidence>
<comment type="pathway">
    <text evidence="3">Nitrogen metabolism; (S)-allantoin degradation; allantoate from (S)-allantoin: step 1/1.</text>
</comment>
<accession>A0AA37XDM6</accession>
<evidence type="ECO:0000256" key="3">
    <source>
        <dbReference type="ARBA" id="ARBA00004968"/>
    </source>
</evidence>
<comment type="subunit">
    <text evidence="6">Homotetramer.</text>
</comment>
<dbReference type="NCBIfam" id="TIGR03178">
    <property type="entry name" value="allantoinase"/>
    <property type="match status" value="1"/>
</dbReference>
<dbReference type="Proteomes" id="UP001157161">
    <property type="component" value="Unassembled WGS sequence"/>
</dbReference>
<reference evidence="12" key="1">
    <citation type="journal article" date="2014" name="Int. J. Syst. Evol. Microbiol.">
        <title>Complete genome sequence of Corynebacterium casei LMG S-19264T (=DSM 44701T), isolated from a smear-ripened cheese.</title>
        <authorList>
            <consortium name="US DOE Joint Genome Institute (JGI-PGF)"/>
            <person name="Walter F."/>
            <person name="Albersmeier A."/>
            <person name="Kalinowski J."/>
            <person name="Ruckert C."/>
        </authorList>
    </citation>
    <scope>NUCLEOTIDE SEQUENCE</scope>
    <source>
        <strain evidence="12">NBRC 112290</strain>
    </source>
</reference>
<evidence type="ECO:0000256" key="4">
    <source>
        <dbReference type="ARBA" id="ARBA00010286"/>
    </source>
</evidence>
<dbReference type="Gene3D" id="3.20.20.140">
    <property type="entry name" value="Metal-dependent hydrolases"/>
    <property type="match status" value="1"/>
</dbReference>
<dbReference type="GO" id="GO:0004038">
    <property type="term" value="F:allantoinase activity"/>
    <property type="evidence" value="ECO:0007669"/>
    <property type="project" value="UniProtKB-EC"/>
</dbReference>
<dbReference type="SUPFAM" id="SSF51338">
    <property type="entry name" value="Composite domain of metallo-dependent hydrolases"/>
    <property type="match status" value="1"/>
</dbReference>
<keyword evidence="9" id="KW-0378">Hydrolase</keyword>
<organism evidence="12 13">
    <name type="scientific">Litorihabitans aurantiacus</name>
    <dbReference type="NCBI Taxonomy" id="1930061"/>
    <lineage>
        <taxon>Bacteria</taxon>
        <taxon>Bacillati</taxon>
        <taxon>Actinomycetota</taxon>
        <taxon>Actinomycetes</taxon>
        <taxon>Micrococcales</taxon>
        <taxon>Beutenbergiaceae</taxon>
        <taxon>Litorihabitans</taxon>
    </lineage>
</organism>
<evidence type="ECO:0000256" key="2">
    <source>
        <dbReference type="ARBA" id="ARBA00002368"/>
    </source>
</evidence>
<dbReference type="PROSITE" id="PS00482">
    <property type="entry name" value="DIHYDROOROTASE_1"/>
    <property type="match status" value="1"/>
</dbReference>
<comment type="function">
    <text evidence="2">Catalyzes the reversible cyclization of carbamoyl aspartate to dihydroorotate.</text>
</comment>
<keyword evidence="13" id="KW-1185">Reference proteome</keyword>
<dbReference type="GO" id="GO:0000256">
    <property type="term" value="P:allantoin catabolic process"/>
    <property type="evidence" value="ECO:0007669"/>
    <property type="project" value="InterPro"/>
</dbReference>
<comment type="caution">
    <text evidence="12">The sequence shown here is derived from an EMBL/GenBank/DDBJ whole genome shotgun (WGS) entry which is preliminary data.</text>
</comment>
<dbReference type="EMBL" id="BSUM01000001">
    <property type="protein sequence ID" value="GMA30152.1"/>
    <property type="molecule type" value="Genomic_DNA"/>
</dbReference>
<evidence type="ECO:0000313" key="12">
    <source>
        <dbReference type="EMBL" id="GMA30152.1"/>
    </source>
</evidence>
<dbReference type="InterPro" id="IPR032466">
    <property type="entry name" value="Metal_Hydrolase"/>
</dbReference>
<comment type="similarity">
    <text evidence="4">Belongs to the metallo-dependent hydrolases superfamily. DHOase family. Class I DHOase subfamily.</text>
</comment>
<keyword evidence="10" id="KW-0862">Zinc</keyword>
<dbReference type="SUPFAM" id="SSF51556">
    <property type="entry name" value="Metallo-dependent hydrolases"/>
    <property type="match status" value="1"/>
</dbReference>
<evidence type="ECO:0000256" key="1">
    <source>
        <dbReference type="ARBA" id="ARBA00001947"/>
    </source>
</evidence>